<sequence>MKLLKDKNNRIINLNYKRKYLFSQICLKNIWHKHMRKCLHHSEQGSVVLEVVIVIAVIIAVALIFNKTLKEYANSLINVVFGERSFFDSLKPGV</sequence>
<keyword evidence="3" id="KW-1185">Reference proteome</keyword>
<dbReference type="Proteomes" id="UP001220478">
    <property type="component" value="Chromosome"/>
</dbReference>
<evidence type="ECO:0000313" key="2">
    <source>
        <dbReference type="EMBL" id="WEG35275.1"/>
    </source>
</evidence>
<reference evidence="2 3" key="1">
    <citation type="submission" date="2023-02" db="EMBL/GenBank/DDBJ databases">
        <title>Novel Oscillospiraceae bacterial genomes.</title>
        <authorList>
            <person name="Srinivasan S."/>
            <person name="Austin M.N."/>
            <person name="Fiedler T.L."/>
            <person name="Strenk S.M."/>
            <person name="Agnew K.J."/>
            <person name="Nagana Gowda G.A."/>
            <person name="Raftery D."/>
            <person name="Beamer M.A."/>
            <person name="Achilles S.L."/>
            <person name="Wiesenfeld H.C."/>
            <person name="Fredricks D.N."/>
            <person name="Hillier S.L."/>
        </authorList>
    </citation>
    <scope>NUCLEOTIDE SEQUENCE [LARGE SCALE GENOMIC DNA]</scope>
    <source>
        <strain evidence="2 3">CHIC02 1186E3-8</strain>
    </source>
</reference>
<feature type="transmembrane region" description="Helical" evidence="1">
    <location>
        <begin position="45"/>
        <end position="65"/>
    </location>
</feature>
<evidence type="ECO:0008006" key="4">
    <source>
        <dbReference type="Google" id="ProtNLM"/>
    </source>
</evidence>
<protein>
    <recommendedName>
        <fullName evidence="4">Flagellin Flp1-like domain-containing protein</fullName>
    </recommendedName>
</protein>
<evidence type="ECO:0000256" key="1">
    <source>
        <dbReference type="SAM" id="Phobius"/>
    </source>
</evidence>
<gene>
    <name evidence="2" type="ORF">PYS61_04920</name>
</gene>
<organism evidence="2 3">
    <name type="scientific">Amygdalobacter indicium</name>
    <dbReference type="NCBI Taxonomy" id="3029272"/>
    <lineage>
        <taxon>Bacteria</taxon>
        <taxon>Bacillati</taxon>
        <taxon>Bacillota</taxon>
        <taxon>Clostridia</taxon>
        <taxon>Eubacteriales</taxon>
        <taxon>Oscillospiraceae</taxon>
        <taxon>Amygdalobacter</taxon>
    </lineage>
</organism>
<dbReference type="EMBL" id="CP118868">
    <property type="protein sequence ID" value="WEG35275.1"/>
    <property type="molecule type" value="Genomic_DNA"/>
</dbReference>
<keyword evidence="1" id="KW-0812">Transmembrane</keyword>
<name>A0ABY8C3M1_9FIRM</name>
<keyword evidence="1" id="KW-0472">Membrane</keyword>
<accession>A0ABY8C3M1</accession>
<keyword evidence="1" id="KW-1133">Transmembrane helix</keyword>
<dbReference type="RefSeq" id="WP_315570744.1">
    <property type="nucleotide sequence ID" value="NZ_CP118866.1"/>
</dbReference>
<proteinExistence type="predicted"/>
<evidence type="ECO:0000313" key="3">
    <source>
        <dbReference type="Proteomes" id="UP001220478"/>
    </source>
</evidence>